<dbReference type="InterPro" id="IPR004597">
    <property type="entry name" value="Tag"/>
</dbReference>
<dbReference type="RefSeq" id="WP_013808140.1">
    <property type="nucleotide sequence ID" value="NC_015564.1"/>
</dbReference>
<proteinExistence type="predicted"/>
<keyword evidence="1" id="KW-0479">Metal-binding</keyword>
<feature type="binding site" evidence="1">
    <location>
        <position position="180"/>
    </location>
    <ligand>
        <name>Zn(2+)</name>
        <dbReference type="ChEBI" id="CHEBI:29105"/>
    </ligand>
</feature>
<dbReference type="GO" id="GO:0046872">
    <property type="term" value="F:metal ion binding"/>
    <property type="evidence" value="ECO:0007669"/>
    <property type="project" value="UniProtKB-KW"/>
</dbReference>
<dbReference type="InterPro" id="IPR005019">
    <property type="entry name" value="Adenine_glyco"/>
</dbReference>
<dbReference type="NCBIfam" id="TIGR00624">
    <property type="entry name" value="tag"/>
    <property type="match status" value="1"/>
</dbReference>
<feature type="binding site" evidence="1">
    <location>
        <position position="13"/>
    </location>
    <ligand>
        <name>Zn(2+)</name>
        <dbReference type="ChEBI" id="CHEBI:29105"/>
    </ligand>
</feature>
<dbReference type="EMBL" id="CP002786">
    <property type="protein sequence ID" value="AEF41791.1"/>
    <property type="molecule type" value="Genomic_DNA"/>
</dbReference>
<dbReference type="GO" id="GO:0006284">
    <property type="term" value="P:base-excision repair"/>
    <property type="evidence" value="ECO:0007669"/>
    <property type="project" value="InterPro"/>
</dbReference>
<dbReference type="Proteomes" id="UP000009235">
    <property type="component" value="Chromosome"/>
</dbReference>
<gene>
    <name evidence="2" type="ordered locus">AS9A_3350</name>
</gene>
<evidence type="ECO:0000256" key="1">
    <source>
        <dbReference type="PIRSR" id="PIRSR604597-1"/>
    </source>
</evidence>
<dbReference type="SUPFAM" id="SSF48150">
    <property type="entry name" value="DNA-glycosylase"/>
    <property type="match status" value="1"/>
</dbReference>
<dbReference type="PANTHER" id="PTHR30037">
    <property type="entry name" value="DNA-3-METHYLADENINE GLYCOSYLASE 1"/>
    <property type="match status" value="1"/>
</dbReference>
<dbReference type="Pfam" id="PF03352">
    <property type="entry name" value="Adenine_glyco"/>
    <property type="match status" value="1"/>
</dbReference>
<dbReference type="PANTHER" id="PTHR30037:SF4">
    <property type="entry name" value="DNA-3-METHYLADENINE GLYCOSYLASE I"/>
    <property type="match status" value="1"/>
</dbReference>
<evidence type="ECO:0000313" key="2">
    <source>
        <dbReference type="EMBL" id="AEF41791.1"/>
    </source>
</evidence>
<name>F6EPX0_HOYSD</name>
<dbReference type="Gene3D" id="1.10.340.30">
    <property type="entry name" value="Hypothetical protein, domain 2"/>
    <property type="match status" value="1"/>
</dbReference>
<accession>F6EPX0</accession>
<dbReference type="GO" id="GO:0008725">
    <property type="term" value="F:DNA-3-methyladenine glycosylase activity"/>
    <property type="evidence" value="ECO:0007669"/>
    <property type="project" value="InterPro"/>
</dbReference>
<reference evidence="2 3" key="1">
    <citation type="journal article" date="2011" name="J. Bacteriol.">
        <title>Complete genome sequence of Amycolicicoccus subflavus DQS3-9A1T, an actinomycete isolated from crude oil-polluted soil.</title>
        <authorList>
            <person name="Cai M."/>
            <person name="Chen W.M."/>
            <person name="Nie Y."/>
            <person name="Chi C.Q."/>
            <person name="Wang Y.N."/>
            <person name="Tang Y.Q."/>
            <person name="Li G.Y."/>
            <person name="Wu X.L."/>
        </authorList>
    </citation>
    <scope>NUCLEOTIDE SEQUENCE [LARGE SCALE GENOMIC DNA]</scope>
    <source>
        <strain evidence="3">DSM 45089 / DQS3-9A1</strain>
    </source>
</reference>
<organism evidence="2 3">
    <name type="scientific">Hoyosella subflava (strain DSM 45089 / JCM 17490 / NBRC 109087 / DQS3-9A1)</name>
    <name type="common">Amycolicicoccus subflavus</name>
    <dbReference type="NCBI Taxonomy" id="443218"/>
    <lineage>
        <taxon>Bacteria</taxon>
        <taxon>Bacillati</taxon>
        <taxon>Actinomycetota</taxon>
        <taxon>Actinomycetes</taxon>
        <taxon>Mycobacteriales</taxon>
        <taxon>Hoyosellaceae</taxon>
        <taxon>Hoyosella</taxon>
    </lineage>
</organism>
<sequence>MSLNGGQIPMQRCSWAQGDPLYEQYHDEEWGRPLHGRDALFERLCLEAFQSGLSWITILRKREAFRVAFAQFHVETVAQFGPNDIERLLDDSGIVRNKRKIAACVNNASRVLDLDCDLDELLWSFAPPPRPRRLREIAEIPAVTAESTAMAKTLKSRGFTFIGPTTAYALMQATGMVDDHLETCPVRLNSPP</sequence>
<dbReference type="HOGENOM" id="CLU_083758_0_0_11"/>
<feature type="binding site" evidence="1">
    <location>
        <position position="26"/>
    </location>
    <ligand>
        <name>Zn(2+)</name>
        <dbReference type="ChEBI" id="CHEBI:29105"/>
    </ligand>
</feature>
<dbReference type="STRING" id="443218.AS9A_3350"/>
<dbReference type="KEGG" id="asd:AS9A_3350"/>
<keyword evidence="1" id="KW-0862">Zinc</keyword>
<protein>
    <submittedName>
        <fullName evidence="2">DNA-3-methyladenine glycosylase I</fullName>
    </submittedName>
</protein>
<dbReference type="AlphaFoldDB" id="F6EPX0"/>
<feature type="binding site" evidence="1">
    <location>
        <position position="184"/>
    </location>
    <ligand>
        <name>Zn(2+)</name>
        <dbReference type="ChEBI" id="CHEBI:29105"/>
    </ligand>
</feature>
<evidence type="ECO:0000313" key="3">
    <source>
        <dbReference type="Proteomes" id="UP000009235"/>
    </source>
</evidence>
<dbReference type="InterPro" id="IPR011257">
    <property type="entry name" value="DNA_glycosylase"/>
</dbReference>
<dbReference type="InterPro" id="IPR052891">
    <property type="entry name" value="DNA-3mA_glycosylase"/>
</dbReference>
<keyword evidence="3" id="KW-1185">Reference proteome</keyword>
<dbReference type="eggNOG" id="COG2818">
    <property type="taxonomic scope" value="Bacteria"/>
</dbReference>